<evidence type="ECO:0000313" key="3">
    <source>
        <dbReference type="Proteomes" id="UP000507470"/>
    </source>
</evidence>
<accession>A0A6J8AD11</accession>
<gene>
    <name evidence="2" type="ORF">MCOR_6239</name>
</gene>
<sequence length="245" mass="27912">MILCSLRRYTHPPRFTADAQLSFPARDCNCFFDERFRILKTSNSCRKKEITYPQGAVLVVSVLVVICIIGGLVSIPTHHKDAEDIKNVTNSSHANEGGLGNALSNQTNQENAQDIRNKTQSTYTNYSSIDTCLYITSEGQWCADIFKVHFKNRGIPRCFSYFQALVKPTCNEGYTGFMCSVITKRVCSLEFEQPNLQECNRSNLEEECFLRTIWPGTYYHCQPFTDSNIKERRKNLEACDLNATP</sequence>
<keyword evidence="1" id="KW-1133">Transmembrane helix</keyword>
<protein>
    <submittedName>
        <fullName evidence="2">Uncharacterized protein</fullName>
    </submittedName>
</protein>
<proteinExistence type="predicted"/>
<name>A0A6J8AD11_MYTCO</name>
<organism evidence="2 3">
    <name type="scientific">Mytilus coruscus</name>
    <name type="common">Sea mussel</name>
    <dbReference type="NCBI Taxonomy" id="42192"/>
    <lineage>
        <taxon>Eukaryota</taxon>
        <taxon>Metazoa</taxon>
        <taxon>Spiralia</taxon>
        <taxon>Lophotrochozoa</taxon>
        <taxon>Mollusca</taxon>
        <taxon>Bivalvia</taxon>
        <taxon>Autobranchia</taxon>
        <taxon>Pteriomorphia</taxon>
        <taxon>Mytilida</taxon>
        <taxon>Mytiloidea</taxon>
        <taxon>Mytilidae</taxon>
        <taxon>Mytilinae</taxon>
        <taxon>Mytilus</taxon>
    </lineage>
</organism>
<keyword evidence="1" id="KW-0812">Transmembrane</keyword>
<evidence type="ECO:0000313" key="2">
    <source>
        <dbReference type="EMBL" id="CAC5365644.1"/>
    </source>
</evidence>
<dbReference type="AlphaFoldDB" id="A0A6J8AD11"/>
<dbReference type="EMBL" id="CACVKT020001149">
    <property type="protein sequence ID" value="CAC5365644.1"/>
    <property type="molecule type" value="Genomic_DNA"/>
</dbReference>
<dbReference type="Proteomes" id="UP000507470">
    <property type="component" value="Unassembled WGS sequence"/>
</dbReference>
<reference evidence="2 3" key="1">
    <citation type="submission" date="2020-06" db="EMBL/GenBank/DDBJ databases">
        <authorList>
            <person name="Li R."/>
            <person name="Bekaert M."/>
        </authorList>
    </citation>
    <scope>NUCLEOTIDE SEQUENCE [LARGE SCALE GENOMIC DNA]</scope>
    <source>
        <strain evidence="3">wild</strain>
    </source>
</reference>
<keyword evidence="1" id="KW-0472">Membrane</keyword>
<feature type="transmembrane region" description="Helical" evidence="1">
    <location>
        <begin position="56"/>
        <end position="75"/>
    </location>
</feature>
<keyword evidence="3" id="KW-1185">Reference proteome</keyword>
<evidence type="ECO:0000256" key="1">
    <source>
        <dbReference type="SAM" id="Phobius"/>
    </source>
</evidence>